<feature type="domain" description="Reverse transcriptase Ty1/copia-type" evidence="1">
    <location>
        <begin position="4"/>
        <end position="131"/>
    </location>
</feature>
<dbReference type="OrthoDB" id="4363633at2759"/>
<evidence type="ECO:0000259" key="1">
    <source>
        <dbReference type="Pfam" id="PF07727"/>
    </source>
</evidence>
<organism evidence="2 3">
    <name type="scientific">Austropuccinia psidii MF-1</name>
    <dbReference type="NCBI Taxonomy" id="1389203"/>
    <lineage>
        <taxon>Eukaryota</taxon>
        <taxon>Fungi</taxon>
        <taxon>Dikarya</taxon>
        <taxon>Basidiomycota</taxon>
        <taxon>Pucciniomycotina</taxon>
        <taxon>Pucciniomycetes</taxon>
        <taxon>Pucciniales</taxon>
        <taxon>Sphaerophragmiaceae</taxon>
        <taxon>Austropuccinia</taxon>
    </lineage>
</organism>
<dbReference type="InterPro" id="IPR013103">
    <property type="entry name" value="RVT_2"/>
</dbReference>
<dbReference type="EMBL" id="AVOT02011266">
    <property type="protein sequence ID" value="MBW0491804.1"/>
    <property type="molecule type" value="Genomic_DNA"/>
</dbReference>
<sequence length="199" mass="22618">MPTNKRKYCLKLQKAIYGLKQEPLAWYERLTKFGFCACLIDPCVFFHQDPSELWLYIHVDNIAIFGANIEPFKKEIASEFDIKDIGIADLLIGVKVTHSPHYLSLDQQHFTELLLNLYRISNCKPASTPLLQNEHLSISTDEEVSSFNALGISYCSAIGSINYPSTATRPDLSFAVSSLLQFLEHPGLLHWKAFMHVLQ</sequence>
<evidence type="ECO:0000313" key="2">
    <source>
        <dbReference type="EMBL" id="MBW0491804.1"/>
    </source>
</evidence>
<dbReference type="Pfam" id="PF07727">
    <property type="entry name" value="RVT_2"/>
    <property type="match status" value="1"/>
</dbReference>
<keyword evidence="3" id="KW-1185">Reference proteome</keyword>
<dbReference type="AlphaFoldDB" id="A0A9Q3CV19"/>
<accession>A0A9Q3CV19</accession>
<reference evidence="2" key="1">
    <citation type="submission" date="2021-03" db="EMBL/GenBank/DDBJ databases">
        <title>Draft genome sequence of rust myrtle Austropuccinia psidii MF-1, a brazilian biotype.</title>
        <authorList>
            <person name="Quecine M.C."/>
            <person name="Pachon D.M.R."/>
            <person name="Bonatelli M.L."/>
            <person name="Correr F.H."/>
            <person name="Franceschini L.M."/>
            <person name="Leite T.F."/>
            <person name="Margarido G.R.A."/>
            <person name="Almeida C.A."/>
            <person name="Ferrarezi J.A."/>
            <person name="Labate C.A."/>
        </authorList>
    </citation>
    <scope>NUCLEOTIDE SEQUENCE</scope>
    <source>
        <strain evidence="2">MF-1</strain>
    </source>
</reference>
<dbReference type="Proteomes" id="UP000765509">
    <property type="component" value="Unassembled WGS sequence"/>
</dbReference>
<gene>
    <name evidence="2" type="ORF">O181_031519</name>
</gene>
<name>A0A9Q3CV19_9BASI</name>
<evidence type="ECO:0000313" key="3">
    <source>
        <dbReference type="Proteomes" id="UP000765509"/>
    </source>
</evidence>
<protein>
    <recommendedName>
        <fullName evidence="1">Reverse transcriptase Ty1/copia-type domain-containing protein</fullName>
    </recommendedName>
</protein>
<comment type="caution">
    <text evidence="2">The sequence shown here is derived from an EMBL/GenBank/DDBJ whole genome shotgun (WGS) entry which is preliminary data.</text>
</comment>
<proteinExistence type="predicted"/>